<keyword evidence="3 11" id="KW-0255">Endonuclease</keyword>
<keyword evidence="10 11" id="KW-0539">Nucleus</keyword>
<dbReference type="EMBL" id="JAVRJZ010000016">
    <property type="protein sequence ID" value="KAK2711916.1"/>
    <property type="molecule type" value="Genomic_DNA"/>
</dbReference>
<dbReference type="GO" id="GO:0000724">
    <property type="term" value="P:double-strand break repair via homologous recombination"/>
    <property type="evidence" value="ECO:0007669"/>
    <property type="project" value="TreeGrafter"/>
</dbReference>
<dbReference type="GO" id="GO:0008821">
    <property type="term" value="F:crossover junction DNA endonuclease activity"/>
    <property type="evidence" value="ECO:0007669"/>
    <property type="project" value="TreeGrafter"/>
</dbReference>
<evidence type="ECO:0000256" key="8">
    <source>
        <dbReference type="ARBA" id="ARBA00023172"/>
    </source>
</evidence>
<dbReference type="GO" id="GO:0033557">
    <property type="term" value="C:Slx1-Slx4 complex"/>
    <property type="evidence" value="ECO:0007669"/>
    <property type="project" value="UniProtKB-UniRule"/>
</dbReference>
<dbReference type="Proteomes" id="UP001187531">
    <property type="component" value="Unassembled WGS sequence"/>
</dbReference>
<dbReference type="EC" id="3.1.-.-" evidence="11"/>
<dbReference type="PANTHER" id="PTHR20208:SF10">
    <property type="entry name" value="STRUCTURE-SPECIFIC ENDONUCLEASE SUBUNIT SLX1"/>
    <property type="match status" value="1"/>
</dbReference>
<dbReference type="PROSITE" id="PS50164">
    <property type="entry name" value="GIY_YIG"/>
    <property type="match status" value="1"/>
</dbReference>
<keyword evidence="4 11" id="KW-0227">DNA damage</keyword>
<evidence type="ECO:0000259" key="12">
    <source>
        <dbReference type="PROSITE" id="PS50164"/>
    </source>
</evidence>
<dbReference type="GO" id="GO:0017108">
    <property type="term" value="F:5'-flap endonuclease activity"/>
    <property type="evidence" value="ECO:0007669"/>
    <property type="project" value="InterPro"/>
</dbReference>
<name>A0AA88HTU1_ARTSF</name>
<keyword evidence="5" id="KW-0863">Zinc-finger</keyword>
<comment type="function">
    <text evidence="11">Catalytic subunit of a heterodimeric structure-specific endonuclease that resolves DNA secondary structures generated during DNA repair and recombination. Has endonuclease activity towards branched DNA substrates, introducing single-strand cuts in duplex DNA close to junctions with ss-DNA.</text>
</comment>
<accession>A0AA88HTU1</accession>
<dbReference type="FunFam" id="3.40.1440.10:FF:000008">
    <property type="entry name" value="Structure-specific endonuclease subunit SLX1 homolog"/>
    <property type="match status" value="1"/>
</dbReference>
<dbReference type="InterPro" id="IPR000305">
    <property type="entry name" value="GIY-YIG_endonuc"/>
</dbReference>
<reference evidence="13" key="1">
    <citation type="submission" date="2023-07" db="EMBL/GenBank/DDBJ databases">
        <title>Chromosome-level genome assembly of Artemia franciscana.</title>
        <authorList>
            <person name="Jo E."/>
        </authorList>
    </citation>
    <scope>NUCLEOTIDE SEQUENCE</scope>
    <source>
        <tissue evidence="13">Whole body</tissue>
    </source>
</reference>
<dbReference type="InterPro" id="IPR035901">
    <property type="entry name" value="GIY-YIG_endonuc_sf"/>
</dbReference>
<keyword evidence="6 11" id="KW-0378">Hydrolase</keyword>
<feature type="domain" description="GIY-YIG" evidence="12">
    <location>
        <begin position="13"/>
        <end position="96"/>
    </location>
</feature>
<keyword evidence="2" id="KW-0479">Metal-binding</keyword>
<dbReference type="Gene3D" id="3.30.40.10">
    <property type="entry name" value="Zinc/RING finger domain, C3HC4 (zinc finger)"/>
    <property type="match status" value="1"/>
</dbReference>
<dbReference type="SUPFAM" id="SSF82771">
    <property type="entry name" value="GIY-YIG endonuclease"/>
    <property type="match status" value="1"/>
</dbReference>
<evidence type="ECO:0000256" key="5">
    <source>
        <dbReference type="ARBA" id="ARBA00022771"/>
    </source>
</evidence>
<proteinExistence type="inferred from homology"/>
<evidence type="ECO:0000256" key="10">
    <source>
        <dbReference type="ARBA" id="ARBA00023242"/>
    </source>
</evidence>
<comment type="caution">
    <text evidence="13">The sequence shown here is derived from an EMBL/GenBank/DDBJ whole genome shotgun (WGS) entry which is preliminary data.</text>
</comment>
<comment type="subunit">
    <text evidence="11">Forms a heterodimer with a member of the SLX4 family.</text>
</comment>
<evidence type="ECO:0000256" key="4">
    <source>
        <dbReference type="ARBA" id="ARBA00022763"/>
    </source>
</evidence>
<dbReference type="SMART" id="SM00465">
    <property type="entry name" value="GIYc"/>
    <property type="match status" value="1"/>
</dbReference>
<dbReference type="CDD" id="cd10455">
    <property type="entry name" value="GIY-YIG_SLX1"/>
    <property type="match status" value="1"/>
</dbReference>
<comment type="caution">
    <text evidence="11">Lacks conserved residue(s) required for the propagation of feature annotation.</text>
</comment>
<gene>
    <name evidence="13" type="ORF">QYM36_012890</name>
</gene>
<evidence type="ECO:0000256" key="3">
    <source>
        <dbReference type="ARBA" id="ARBA00022759"/>
    </source>
</evidence>
<dbReference type="GO" id="GO:0008270">
    <property type="term" value="F:zinc ion binding"/>
    <property type="evidence" value="ECO:0007669"/>
    <property type="project" value="UniProtKB-KW"/>
</dbReference>
<evidence type="ECO:0000256" key="1">
    <source>
        <dbReference type="ARBA" id="ARBA00022722"/>
    </source>
</evidence>
<comment type="cofactor">
    <cofactor evidence="11">
        <name>a divalent metal cation</name>
        <dbReference type="ChEBI" id="CHEBI:60240"/>
    </cofactor>
</comment>
<dbReference type="SUPFAM" id="SSF57903">
    <property type="entry name" value="FYVE/PHD zinc finger"/>
    <property type="match status" value="1"/>
</dbReference>
<dbReference type="HAMAP" id="MF_03100">
    <property type="entry name" value="Endonuc_su_Slx1"/>
    <property type="match status" value="1"/>
</dbReference>
<evidence type="ECO:0000256" key="11">
    <source>
        <dbReference type="HAMAP-Rule" id="MF_03100"/>
    </source>
</evidence>
<keyword evidence="8 11" id="KW-0233">DNA recombination</keyword>
<keyword evidence="1 11" id="KW-0540">Nuclease</keyword>
<comment type="similarity">
    <text evidence="11">Belongs to the SLX1 family.</text>
</comment>
<protein>
    <recommendedName>
        <fullName evidence="11">Structure-specific endonuclease subunit SLX1 homolog</fullName>
        <ecNumber evidence="11">3.1.-.-</ecNumber>
    </recommendedName>
</protein>
<evidence type="ECO:0000256" key="9">
    <source>
        <dbReference type="ARBA" id="ARBA00023204"/>
    </source>
</evidence>
<dbReference type="InterPro" id="IPR027520">
    <property type="entry name" value="Slx1"/>
</dbReference>
<dbReference type="AlphaFoldDB" id="A0AA88HTU1"/>
<keyword evidence="14" id="KW-1185">Reference proteome</keyword>
<dbReference type="InterPro" id="IPR048749">
    <property type="entry name" value="SLX1_C"/>
</dbReference>
<evidence type="ECO:0000256" key="6">
    <source>
        <dbReference type="ARBA" id="ARBA00022801"/>
    </source>
</evidence>
<evidence type="ECO:0000313" key="14">
    <source>
        <dbReference type="Proteomes" id="UP001187531"/>
    </source>
</evidence>
<keyword evidence="7" id="KW-0862">Zinc</keyword>
<dbReference type="InterPro" id="IPR011011">
    <property type="entry name" value="Znf_FYVE_PHD"/>
</dbReference>
<sequence length="242" mass="28659">MTFIQMEEVSQANFHGVYMLYCRNPSNNGRIYIGYTVDPQRRIKQHNKGKEYGGAWKTSNKGPWDMVLIIHGFPNSISALRFEWAWQHPYSSRRLKFLEKKRRKETSFEFHFRVMSTMLQTRPWCKLPLTVQWIGENYVTEFEIGLQPPAHMPICHGEIIKSKKISSVPPKFVAEYLRCGICKNTNNKEDFVQCWNILCKEPFHVLCLARYSEDDIIPVEKECPKCKETFIWQQWISSLQKK</sequence>
<dbReference type="InterPro" id="IPR013083">
    <property type="entry name" value="Znf_RING/FYVE/PHD"/>
</dbReference>
<comment type="subcellular location">
    <subcellularLocation>
        <location evidence="11">Nucleus</location>
    </subcellularLocation>
</comment>
<dbReference type="Pfam" id="PF01541">
    <property type="entry name" value="GIY-YIG"/>
    <property type="match status" value="1"/>
</dbReference>
<dbReference type="PANTHER" id="PTHR20208">
    <property type="entry name" value="STRUCTURE-SPECIFIC ENDONUCLEASE SUBUNIT SLX1"/>
    <property type="match status" value="1"/>
</dbReference>
<evidence type="ECO:0000313" key="13">
    <source>
        <dbReference type="EMBL" id="KAK2711916.1"/>
    </source>
</evidence>
<dbReference type="Gene3D" id="3.40.1440.10">
    <property type="entry name" value="GIY-YIG endonuclease"/>
    <property type="match status" value="1"/>
</dbReference>
<keyword evidence="9 11" id="KW-0234">DNA repair</keyword>
<evidence type="ECO:0000256" key="2">
    <source>
        <dbReference type="ARBA" id="ARBA00022723"/>
    </source>
</evidence>
<dbReference type="InterPro" id="IPR050381">
    <property type="entry name" value="SLX1_endonuclease"/>
</dbReference>
<evidence type="ECO:0000256" key="7">
    <source>
        <dbReference type="ARBA" id="ARBA00022833"/>
    </source>
</evidence>
<dbReference type="Pfam" id="PF21202">
    <property type="entry name" value="SLX1_C"/>
    <property type="match status" value="1"/>
</dbReference>
<organism evidence="13 14">
    <name type="scientific">Artemia franciscana</name>
    <name type="common">Brine shrimp</name>
    <name type="synonym">Artemia sanfranciscana</name>
    <dbReference type="NCBI Taxonomy" id="6661"/>
    <lineage>
        <taxon>Eukaryota</taxon>
        <taxon>Metazoa</taxon>
        <taxon>Ecdysozoa</taxon>
        <taxon>Arthropoda</taxon>
        <taxon>Crustacea</taxon>
        <taxon>Branchiopoda</taxon>
        <taxon>Anostraca</taxon>
        <taxon>Artemiidae</taxon>
        <taxon>Artemia</taxon>
    </lineage>
</organism>